<dbReference type="Gene3D" id="6.10.340.10">
    <property type="match status" value="1"/>
</dbReference>
<keyword evidence="12" id="KW-0902">Two-component regulatory system</keyword>
<gene>
    <name evidence="17" type="ORF">DWY69_18320</name>
</gene>
<dbReference type="SUPFAM" id="SSF158472">
    <property type="entry name" value="HAMP domain-like"/>
    <property type="match status" value="1"/>
</dbReference>
<dbReference type="RefSeq" id="WP_025488361.1">
    <property type="nucleotide sequence ID" value="NZ_JBKVAZ010000018.1"/>
</dbReference>
<evidence type="ECO:0000256" key="6">
    <source>
        <dbReference type="ARBA" id="ARBA00022679"/>
    </source>
</evidence>
<protein>
    <recommendedName>
        <fullName evidence="3">histidine kinase</fullName>
        <ecNumber evidence="3">2.7.13.3</ecNumber>
    </recommendedName>
</protein>
<feature type="transmembrane region" description="Helical" evidence="14">
    <location>
        <begin position="14"/>
        <end position="37"/>
    </location>
</feature>
<keyword evidence="7 14" id="KW-0812">Transmembrane</keyword>
<sequence>MKQQLNGLPIRYKYFLSLLVIVLLSFGIFAAINTYYLTSDSKKQMELSLTKTLEQTSELLTYNTSMIKYGSDIFVYQYAEEPYFTAPASSYRETPGLYTLHQAQLTKHLFSLQEIPNVDSIEMCLNGAFAREYPNDTIYEMADYEKRDWYHAIDVNKAFYTWSLGGLEENPSTCPYITLIRKIPNAQDLRSLNGVVAVNVKLSVLDSILEPAQISFDTSVYLMNEKEQVLSCCSSQKSNTALLTGLKEQFPLQLSSNSSFYGKLNGRKYLIGYSAIDQSDWHLIITVPYSRILSQSTKIYSSILVTLLLILPFVILISYLLSILISKPIQTLIAKMKQAETGDFNIPIAPYSKDEIGQLNRSFNVMLTKLSFLLDESYRLGKEKKNEQLKALQVQINPHFLYNTLDLINLMAINEDTQKIQTAIQELSKFYRLSLNSGSDETTLEDELAHIRHYVKIQNLRFEDTINLEIEVPPELLKCRMFKICLQPLVENAMYHGILEKDSEAGTIRIEAHRELSYLYLTIRDDGVGMDEATMHGLLEKPTDLHGGYGVYNVQERIKINYGSDCGISYESTPGDGTTATLKLKMDYRDDR</sequence>
<dbReference type="PROSITE" id="PS50885">
    <property type="entry name" value="HAMP"/>
    <property type="match status" value="1"/>
</dbReference>
<dbReference type="InterPro" id="IPR005467">
    <property type="entry name" value="His_kinase_dom"/>
</dbReference>
<feature type="domain" description="HAMP" evidence="16">
    <location>
        <begin position="323"/>
        <end position="375"/>
    </location>
</feature>
<feature type="transmembrane region" description="Helical" evidence="14">
    <location>
        <begin position="299"/>
        <end position="321"/>
    </location>
</feature>
<organism evidence="17 18">
    <name type="scientific">Eisenbergiella massiliensis</name>
    <dbReference type="NCBI Taxonomy" id="1720294"/>
    <lineage>
        <taxon>Bacteria</taxon>
        <taxon>Bacillati</taxon>
        <taxon>Bacillota</taxon>
        <taxon>Clostridia</taxon>
        <taxon>Lachnospirales</taxon>
        <taxon>Lachnospiraceae</taxon>
        <taxon>Eisenbergiella</taxon>
    </lineage>
</organism>
<dbReference type="PANTHER" id="PTHR34220">
    <property type="entry name" value="SENSOR HISTIDINE KINASE YPDA"/>
    <property type="match status" value="1"/>
</dbReference>
<dbReference type="AlphaFoldDB" id="A0A3E3IQH3"/>
<dbReference type="CDD" id="cd06225">
    <property type="entry name" value="HAMP"/>
    <property type="match status" value="1"/>
</dbReference>
<evidence type="ECO:0000256" key="14">
    <source>
        <dbReference type="SAM" id="Phobius"/>
    </source>
</evidence>
<dbReference type="InterPro" id="IPR003594">
    <property type="entry name" value="HATPase_dom"/>
</dbReference>
<name>A0A3E3IQH3_9FIRM</name>
<evidence type="ECO:0000259" key="16">
    <source>
        <dbReference type="PROSITE" id="PS50885"/>
    </source>
</evidence>
<keyword evidence="10" id="KW-0067">ATP-binding</keyword>
<dbReference type="Gene3D" id="3.30.450.20">
    <property type="entry name" value="PAS domain"/>
    <property type="match status" value="1"/>
</dbReference>
<dbReference type="PANTHER" id="PTHR34220:SF11">
    <property type="entry name" value="SENSOR PROTEIN KINASE HPTS"/>
    <property type="match status" value="1"/>
</dbReference>
<dbReference type="Pfam" id="PF06580">
    <property type="entry name" value="His_kinase"/>
    <property type="match status" value="1"/>
</dbReference>
<dbReference type="GO" id="GO:0005886">
    <property type="term" value="C:plasma membrane"/>
    <property type="evidence" value="ECO:0007669"/>
    <property type="project" value="UniProtKB-SubCell"/>
</dbReference>
<evidence type="ECO:0000256" key="4">
    <source>
        <dbReference type="ARBA" id="ARBA00022475"/>
    </source>
</evidence>
<evidence type="ECO:0000256" key="10">
    <source>
        <dbReference type="ARBA" id="ARBA00022840"/>
    </source>
</evidence>
<evidence type="ECO:0000256" key="8">
    <source>
        <dbReference type="ARBA" id="ARBA00022741"/>
    </source>
</evidence>
<evidence type="ECO:0000256" key="9">
    <source>
        <dbReference type="ARBA" id="ARBA00022777"/>
    </source>
</evidence>
<keyword evidence="11 14" id="KW-1133">Transmembrane helix</keyword>
<keyword evidence="4" id="KW-1003">Cell membrane</keyword>
<keyword evidence="6" id="KW-0808">Transferase</keyword>
<dbReference type="OrthoDB" id="9809348at2"/>
<proteinExistence type="predicted"/>
<keyword evidence="8" id="KW-0547">Nucleotide-binding</keyword>
<dbReference type="InterPro" id="IPR050640">
    <property type="entry name" value="Bact_2-comp_sensor_kinase"/>
</dbReference>
<dbReference type="SUPFAM" id="SSF55874">
    <property type="entry name" value="ATPase domain of HSP90 chaperone/DNA topoisomerase II/histidine kinase"/>
    <property type="match status" value="1"/>
</dbReference>
<evidence type="ECO:0000256" key="3">
    <source>
        <dbReference type="ARBA" id="ARBA00012438"/>
    </source>
</evidence>
<dbReference type="Gene3D" id="3.30.565.10">
    <property type="entry name" value="Histidine kinase-like ATPase, C-terminal domain"/>
    <property type="match status" value="1"/>
</dbReference>
<evidence type="ECO:0000256" key="7">
    <source>
        <dbReference type="ARBA" id="ARBA00022692"/>
    </source>
</evidence>
<evidence type="ECO:0000256" key="12">
    <source>
        <dbReference type="ARBA" id="ARBA00023012"/>
    </source>
</evidence>
<dbReference type="PROSITE" id="PS50109">
    <property type="entry name" value="HIS_KIN"/>
    <property type="match status" value="1"/>
</dbReference>
<accession>A0A3E3IQH3</accession>
<feature type="domain" description="Histidine kinase" evidence="15">
    <location>
        <begin position="413"/>
        <end position="588"/>
    </location>
</feature>
<dbReference type="SMART" id="SM00304">
    <property type="entry name" value="HAMP"/>
    <property type="match status" value="1"/>
</dbReference>
<dbReference type="SMART" id="SM00387">
    <property type="entry name" value="HATPase_c"/>
    <property type="match status" value="1"/>
</dbReference>
<keyword evidence="13 14" id="KW-0472">Membrane</keyword>
<dbReference type="Pfam" id="PF02518">
    <property type="entry name" value="HATPase_c"/>
    <property type="match status" value="1"/>
</dbReference>
<evidence type="ECO:0000313" key="17">
    <source>
        <dbReference type="EMBL" id="RGE69304.1"/>
    </source>
</evidence>
<evidence type="ECO:0000256" key="11">
    <source>
        <dbReference type="ARBA" id="ARBA00022989"/>
    </source>
</evidence>
<dbReference type="Pfam" id="PF00672">
    <property type="entry name" value="HAMP"/>
    <property type="match status" value="1"/>
</dbReference>
<dbReference type="GO" id="GO:0005524">
    <property type="term" value="F:ATP binding"/>
    <property type="evidence" value="ECO:0007669"/>
    <property type="project" value="UniProtKB-KW"/>
</dbReference>
<comment type="catalytic activity">
    <reaction evidence="1">
        <text>ATP + protein L-histidine = ADP + protein N-phospho-L-histidine.</text>
        <dbReference type="EC" id="2.7.13.3"/>
    </reaction>
</comment>
<dbReference type="GO" id="GO:0000155">
    <property type="term" value="F:phosphorelay sensor kinase activity"/>
    <property type="evidence" value="ECO:0007669"/>
    <property type="project" value="InterPro"/>
</dbReference>
<comment type="subcellular location">
    <subcellularLocation>
        <location evidence="2">Cell membrane</location>
        <topology evidence="2">Multi-pass membrane protein</topology>
    </subcellularLocation>
</comment>
<evidence type="ECO:0000256" key="13">
    <source>
        <dbReference type="ARBA" id="ARBA00023136"/>
    </source>
</evidence>
<evidence type="ECO:0000313" key="18">
    <source>
        <dbReference type="Proteomes" id="UP000261166"/>
    </source>
</evidence>
<dbReference type="EC" id="2.7.13.3" evidence="3"/>
<dbReference type="EMBL" id="QVLU01000017">
    <property type="protein sequence ID" value="RGE69304.1"/>
    <property type="molecule type" value="Genomic_DNA"/>
</dbReference>
<reference evidence="17 18" key="1">
    <citation type="submission" date="2018-08" db="EMBL/GenBank/DDBJ databases">
        <title>A genome reference for cultivated species of the human gut microbiota.</title>
        <authorList>
            <person name="Zou Y."/>
            <person name="Xue W."/>
            <person name="Luo G."/>
        </authorList>
    </citation>
    <scope>NUCLEOTIDE SEQUENCE [LARGE SCALE GENOMIC DNA]</scope>
    <source>
        <strain evidence="17 18">AF26-4BH</strain>
    </source>
</reference>
<evidence type="ECO:0000256" key="5">
    <source>
        <dbReference type="ARBA" id="ARBA00022553"/>
    </source>
</evidence>
<dbReference type="InterPro" id="IPR010559">
    <property type="entry name" value="Sig_transdc_His_kin_internal"/>
</dbReference>
<dbReference type="InterPro" id="IPR036890">
    <property type="entry name" value="HATPase_C_sf"/>
</dbReference>
<evidence type="ECO:0000256" key="2">
    <source>
        <dbReference type="ARBA" id="ARBA00004651"/>
    </source>
</evidence>
<comment type="caution">
    <text evidence="17">The sequence shown here is derived from an EMBL/GenBank/DDBJ whole genome shotgun (WGS) entry which is preliminary data.</text>
</comment>
<dbReference type="Proteomes" id="UP000261166">
    <property type="component" value="Unassembled WGS sequence"/>
</dbReference>
<keyword evidence="9 17" id="KW-0418">Kinase</keyword>
<evidence type="ECO:0000259" key="15">
    <source>
        <dbReference type="PROSITE" id="PS50109"/>
    </source>
</evidence>
<evidence type="ECO:0000256" key="1">
    <source>
        <dbReference type="ARBA" id="ARBA00000085"/>
    </source>
</evidence>
<keyword evidence="5" id="KW-0597">Phosphoprotein</keyword>
<dbReference type="InterPro" id="IPR003660">
    <property type="entry name" value="HAMP_dom"/>
</dbReference>